<keyword evidence="3" id="KW-1185">Reference proteome</keyword>
<dbReference type="EMBL" id="JAQQWL010000010">
    <property type="protein sequence ID" value="KAK8054571.1"/>
    <property type="molecule type" value="Genomic_DNA"/>
</dbReference>
<accession>A0ABR1U6P2</accession>
<dbReference type="GeneID" id="92094110"/>
<sequence>MPGPEPFEDFLVRQVLHAQDPLAPRAGDRDQADGHYDGEREGDQSEGPAGLGVEPGERGHFEVDLVEDGCTGLVRGTGGWGGGGGVACGTDTGNGVGSDG</sequence>
<dbReference type="Proteomes" id="UP001480595">
    <property type="component" value="Unassembled WGS sequence"/>
</dbReference>
<feature type="region of interest" description="Disordered" evidence="1">
    <location>
        <begin position="77"/>
        <end position="100"/>
    </location>
</feature>
<evidence type="ECO:0000313" key="3">
    <source>
        <dbReference type="Proteomes" id="UP001480595"/>
    </source>
</evidence>
<dbReference type="RefSeq" id="XP_066713217.1">
    <property type="nucleotide sequence ID" value="XM_066861047.1"/>
</dbReference>
<name>A0ABR1U6P2_9PEZI</name>
<evidence type="ECO:0000256" key="1">
    <source>
        <dbReference type="SAM" id="MobiDB-lite"/>
    </source>
</evidence>
<reference evidence="2 3" key="1">
    <citation type="submission" date="2023-01" db="EMBL/GenBank/DDBJ databases">
        <title>Analysis of 21 Apiospora genomes using comparative genomics revels a genus with tremendous synthesis potential of carbohydrate active enzymes and secondary metabolites.</title>
        <authorList>
            <person name="Sorensen T."/>
        </authorList>
    </citation>
    <scope>NUCLEOTIDE SEQUENCE [LARGE SCALE GENOMIC DNA]</scope>
    <source>
        <strain evidence="2 3">CBS 135458</strain>
    </source>
</reference>
<organism evidence="2 3">
    <name type="scientific">Apiospora phragmitis</name>
    <dbReference type="NCBI Taxonomy" id="2905665"/>
    <lineage>
        <taxon>Eukaryota</taxon>
        <taxon>Fungi</taxon>
        <taxon>Dikarya</taxon>
        <taxon>Ascomycota</taxon>
        <taxon>Pezizomycotina</taxon>
        <taxon>Sordariomycetes</taxon>
        <taxon>Xylariomycetidae</taxon>
        <taxon>Amphisphaeriales</taxon>
        <taxon>Apiosporaceae</taxon>
        <taxon>Apiospora</taxon>
    </lineage>
</organism>
<proteinExistence type="predicted"/>
<comment type="caution">
    <text evidence="2">The sequence shown here is derived from an EMBL/GenBank/DDBJ whole genome shotgun (WGS) entry which is preliminary data.</text>
</comment>
<evidence type="ECO:0000313" key="2">
    <source>
        <dbReference type="EMBL" id="KAK8054571.1"/>
    </source>
</evidence>
<protein>
    <submittedName>
        <fullName evidence="2">Uncharacterized protein</fullName>
    </submittedName>
</protein>
<gene>
    <name evidence="2" type="ORF">PG994_009638</name>
</gene>
<feature type="compositionally biased region" description="Basic and acidic residues" evidence="1">
    <location>
        <begin position="26"/>
        <end position="43"/>
    </location>
</feature>
<feature type="region of interest" description="Disordered" evidence="1">
    <location>
        <begin position="18"/>
        <end position="58"/>
    </location>
</feature>